<reference evidence="1 2" key="1">
    <citation type="submission" date="2018-06" db="EMBL/GenBank/DDBJ databases">
        <authorList>
            <consortium name="Pathogen Informatics"/>
            <person name="Doyle S."/>
        </authorList>
    </citation>
    <scope>NUCLEOTIDE SEQUENCE [LARGE SCALE GENOMIC DNA]</scope>
    <source>
        <strain evidence="1 2">NCTC13456</strain>
    </source>
</reference>
<proteinExistence type="predicted"/>
<gene>
    <name evidence="1" type="ORF">NCTC13456_00279</name>
</gene>
<dbReference type="Proteomes" id="UP000254737">
    <property type="component" value="Unassembled WGS sequence"/>
</dbReference>
<sequence length="109" mass="12525">MKERLIIKTSGIQIMEGDFVRTIVGFFYRLTGNKISIIFNGSKGYLDNIELSCEGNQKEGTNIINLYDITLKRNQISKKQINIFHSNEEGIRISYGKILPNEPQKIEFP</sequence>
<evidence type="ECO:0000313" key="2">
    <source>
        <dbReference type="Proteomes" id="UP000254737"/>
    </source>
</evidence>
<evidence type="ECO:0000313" key="1">
    <source>
        <dbReference type="EMBL" id="STD53061.1"/>
    </source>
</evidence>
<dbReference type="RefSeq" id="WP_114998229.1">
    <property type="nucleotide sequence ID" value="NZ_UFXS01000001.1"/>
</dbReference>
<name>A0A376FZF1_9FLAO</name>
<dbReference type="AlphaFoldDB" id="A0A376FZF1"/>
<accession>A0A376FZF1</accession>
<dbReference type="EMBL" id="UFXS01000001">
    <property type="protein sequence ID" value="STD53061.1"/>
    <property type="molecule type" value="Genomic_DNA"/>
</dbReference>
<protein>
    <submittedName>
        <fullName evidence="1">Uncharacterized protein</fullName>
    </submittedName>
</protein>
<organism evidence="1 2">
    <name type="scientific">Empedobacter falsenii</name>
    <dbReference type="NCBI Taxonomy" id="343874"/>
    <lineage>
        <taxon>Bacteria</taxon>
        <taxon>Pseudomonadati</taxon>
        <taxon>Bacteroidota</taxon>
        <taxon>Flavobacteriia</taxon>
        <taxon>Flavobacteriales</taxon>
        <taxon>Weeksellaceae</taxon>
        <taxon>Empedobacter</taxon>
    </lineage>
</organism>